<name>A0A060CK75_9FLAO</name>
<proteinExistence type="predicted"/>
<organism evidence="1">
    <name type="scientific">uncultured Zunongwangia sp</name>
    <dbReference type="NCBI Taxonomy" id="941974"/>
    <lineage>
        <taxon>Bacteria</taxon>
        <taxon>Pseudomonadati</taxon>
        <taxon>Bacteroidota</taxon>
        <taxon>Flavobacteriia</taxon>
        <taxon>Flavobacteriales</taxon>
        <taxon>Flavobacteriaceae</taxon>
        <taxon>Zunongwangia</taxon>
        <taxon>environmental samples</taxon>
    </lineage>
</organism>
<evidence type="ECO:0000313" key="1">
    <source>
        <dbReference type="EMBL" id="AIA93211.1"/>
    </source>
</evidence>
<accession>A0A060CK75</accession>
<protein>
    <submittedName>
        <fullName evidence="1">CAZy families CBM6|GH43 protein</fullName>
    </submittedName>
</protein>
<dbReference type="AlphaFoldDB" id="A0A060CK75"/>
<reference evidence="1" key="1">
    <citation type="journal article" date="2013" name="Environ. Microbiol.">
        <title>Seasonally variable intestinal metagenomes of the red palm weevil (Rhynchophorus ferrugineus).</title>
        <authorList>
            <person name="Jia S."/>
            <person name="Zhang X."/>
            <person name="Zhang G."/>
            <person name="Yin A."/>
            <person name="Zhang S."/>
            <person name="Li F."/>
            <person name="Wang L."/>
            <person name="Zhao D."/>
            <person name="Yun Q."/>
            <person name="Tala"/>
            <person name="Wang J."/>
            <person name="Sun G."/>
            <person name="Baabdullah M."/>
            <person name="Yu X."/>
            <person name="Hu S."/>
            <person name="Al-Mssallem I.S."/>
            <person name="Yu J."/>
        </authorList>
    </citation>
    <scope>NUCLEOTIDE SEQUENCE</scope>
</reference>
<dbReference type="EMBL" id="KF125875">
    <property type="protein sequence ID" value="AIA93211.1"/>
    <property type="molecule type" value="Genomic_DNA"/>
</dbReference>
<sequence>MKFNKDGSIVKMKMGDGIKTGLQTLDPYQKNEAETIAWSENVKATQNKEVGVLSMP</sequence>